<evidence type="ECO:0000313" key="2">
    <source>
        <dbReference type="Proteomes" id="UP001273166"/>
    </source>
</evidence>
<dbReference type="RefSeq" id="XP_062717950.1">
    <property type="nucleotide sequence ID" value="XM_062863753.1"/>
</dbReference>
<dbReference type="EMBL" id="JAUDZG010000007">
    <property type="protein sequence ID" value="KAK3302170.1"/>
    <property type="molecule type" value="Genomic_DNA"/>
</dbReference>
<sequence length="192" mass="20890">MSCGTGSESVAHMFCMLLRLHPHLFSAFPPVGALPTGHSATPWRGGSLVVRRVRQSQFLGTMRAGVPSSEVVVSRRQLTTLSYLPHTIVGVSSGFPDRSRSIQPLSGVEHGHAWDDLHTFSLINTGSRMARQVRVSSVHSTTRLLLVTSSAGFLFINEFWSINNTALVNPTGHFLASLGLGLQHGRISMAYR</sequence>
<proteinExistence type="predicted"/>
<accession>A0AAJ0GM25</accession>
<dbReference type="Proteomes" id="UP001273166">
    <property type="component" value="Unassembled WGS sequence"/>
</dbReference>
<protein>
    <submittedName>
        <fullName evidence="1">Uncharacterized protein</fullName>
    </submittedName>
</protein>
<dbReference type="AlphaFoldDB" id="A0AAJ0GM25"/>
<reference evidence="1" key="1">
    <citation type="journal article" date="2023" name="Mol. Phylogenet. Evol.">
        <title>Genome-scale phylogeny and comparative genomics of the fungal order Sordariales.</title>
        <authorList>
            <person name="Hensen N."/>
            <person name="Bonometti L."/>
            <person name="Westerberg I."/>
            <person name="Brannstrom I.O."/>
            <person name="Guillou S."/>
            <person name="Cros-Aarteil S."/>
            <person name="Calhoun S."/>
            <person name="Haridas S."/>
            <person name="Kuo A."/>
            <person name="Mondo S."/>
            <person name="Pangilinan J."/>
            <person name="Riley R."/>
            <person name="LaButti K."/>
            <person name="Andreopoulos B."/>
            <person name="Lipzen A."/>
            <person name="Chen C."/>
            <person name="Yan M."/>
            <person name="Daum C."/>
            <person name="Ng V."/>
            <person name="Clum A."/>
            <person name="Steindorff A."/>
            <person name="Ohm R.A."/>
            <person name="Martin F."/>
            <person name="Silar P."/>
            <person name="Natvig D.O."/>
            <person name="Lalanne C."/>
            <person name="Gautier V."/>
            <person name="Ament-Velasquez S.L."/>
            <person name="Kruys A."/>
            <person name="Hutchinson M.I."/>
            <person name="Powell A.J."/>
            <person name="Barry K."/>
            <person name="Miller A.N."/>
            <person name="Grigoriev I.V."/>
            <person name="Debuchy R."/>
            <person name="Gladieux P."/>
            <person name="Hiltunen Thoren M."/>
            <person name="Johannesson H."/>
        </authorList>
    </citation>
    <scope>NUCLEOTIDE SEQUENCE</scope>
    <source>
        <strain evidence="1">CBS 333.67</strain>
    </source>
</reference>
<evidence type="ECO:0000313" key="1">
    <source>
        <dbReference type="EMBL" id="KAK3302170.1"/>
    </source>
</evidence>
<reference evidence="1" key="2">
    <citation type="submission" date="2023-06" db="EMBL/GenBank/DDBJ databases">
        <authorList>
            <consortium name="Lawrence Berkeley National Laboratory"/>
            <person name="Mondo S.J."/>
            <person name="Hensen N."/>
            <person name="Bonometti L."/>
            <person name="Westerberg I."/>
            <person name="Brannstrom I.O."/>
            <person name="Guillou S."/>
            <person name="Cros-Aarteil S."/>
            <person name="Calhoun S."/>
            <person name="Haridas S."/>
            <person name="Kuo A."/>
            <person name="Pangilinan J."/>
            <person name="Riley R."/>
            <person name="Labutti K."/>
            <person name="Andreopoulos B."/>
            <person name="Lipzen A."/>
            <person name="Chen C."/>
            <person name="Yanf M."/>
            <person name="Daum C."/>
            <person name="Ng V."/>
            <person name="Clum A."/>
            <person name="Steindorff A."/>
            <person name="Ohm R."/>
            <person name="Martin F."/>
            <person name="Silar P."/>
            <person name="Natvig D."/>
            <person name="Lalanne C."/>
            <person name="Gautier V."/>
            <person name="Ament-Velasquez S.L."/>
            <person name="Kruys A."/>
            <person name="Hutchinson M.I."/>
            <person name="Powell A.J."/>
            <person name="Barry K."/>
            <person name="Miller A.N."/>
            <person name="Grigoriev I.V."/>
            <person name="Debuchy R."/>
            <person name="Gladieux P."/>
            <person name="Thoren M.H."/>
            <person name="Johannesson H."/>
        </authorList>
    </citation>
    <scope>NUCLEOTIDE SEQUENCE</scope>
    <source>
        <strain evidence="1">CBS 333.67</strain>
    </source>
</reference>
<gene>
    <name evidence="1" type="ORF">B0T15DRAFT_295118</name>
</gene>
<organism evidence="1 2">
    <name type="scientific">Chaetomium strumarium</name>
    <dbReference type="NCBI Taxonomy" id="1170767"/>
    <lineage>
        <taxon>Eukaryota</taxon>
        <taxon>Fungi</taxon>
        <taxon>Dikarya</taxon>
        <taxon>Ascomycota</taxon>
        <taxon>Pezizomycotina</taxon>
        <taxon>Sordariomycetes</taxon>
        <taxon>Sordariomycetidae</taxon>
        <taxon>Sordariales</taxon>
        <taxon>Chaetomiaceae</taxon>
        <taxon>Chaetomium</taxon>
    </lineage>
</organism>
<keyword evidence="2" id="KW-1185">Reference proteome</keyword>
<name>A0AAJ0GM25_9PEZI</name>
<dbReference type="GeneID" id="87882582"/>
<comment type="caution">
    <text evidence="1">The sequence shown here is derived from an EMBL/GenBank/DDBJ whole genome shotgun (WGS) entry which is preliminary data.</text>
</comment>